<proteinExistence type="predicted"/>
<dbReference type="Proteomes" id="UP001175271">
    <property type="component" value="Unassembled WGS sequence"/>
</dbReference>
<keyword evidence="1" id="KW-1133">Transmembrane helix</keyword>
<keyword evidence="1" id="KW-0472">Membrane</keyword>
<keyword evidence="1" id="KW-0812">Transmembrane</keyword>
<dbReference type="EMBL" id="JAUCMV010000002">
    <property type="protein sequence ID" value="KAK0420115.1"/>
    <property type="molecule type" value="Genomic_DNA"/>
</dbReference>
<accession>A0AA39I951</accession>
<evidence type="ECO:0000313" key="3">
    <source>
        <dbReference type="Proteomes" id="UP001175271"/>
    </source>
</evidence>
<feature type="transmembrane region" description="Helical" evidence="1">
    <location>
        <begin position="12"/>
        <end position="33"/>
    </location>
</feature>
<organism evidence="2 3">
    <name type="scientific">Steinernema hermaphroditum</name>
    <dbReference type="NCBI Taxonomy" id="289476"/>
    <lineage>
        <taxon>Eukaryota</taxon>
        <taxon>Metazoa</taxon>
        <taxon>Ecdysozoa</taxon>
        <taxon>Nematoda</taxon>
        <taxon>Chromadorea</taxon>
        <taxon>Rhabditida</taxon>
        <taxon>Tylenchina</taxon>
        <taxon>Panagrolaimomorpha</taxon>
        <taxon>Strongyloidoidea</taxon>
        <taxon>Steinernematidae</taxon>
        <taxon>Steinernema</taxon>
    </lineage>
</organism>
<protein>
    <submittedName>
        <fullName evidence="2">Uncharacterized protein</fullName>
    </submittedName>
</protein>
<sequence>MGCAVRHIHRPVVMKAILVLFALLVAVECYYVARPISYDDQPHYATVPLAYQRPPRCPMNNPDCIRKFKDQVKHWKYSKAMDRRCHPQSEISVNYDELRSKVAETTTRLDDTLSELARGPRFSVKIAYTRQVFLAQHAFREHQLALEELLQALFPEAHEVREDQALIIKPNVTVAEQDSHVKMLLTAARMDERAVQRIFRDPKQNFLVIRFVRKELMNEFLHQFRELNLFKLLGGCARLTRDMNADERKKYRKAIQECEVKNKTLPNRSFYVDLVTLQVCEKHEMNPLPRKFER</sequence>
<comment type="caution">
    <text evidence="2">The sequence shown here is derived from an EMBL/GenBank/DDBJ whole genome shotgun (WGS) entry which is preliminary data.</text>
</comment>
<evidence type="ECO:0000256" key="1">
    <source>
        <dbReference type="SAM" id="Phobius"/>
    </source>
</evidence>
<gene>
    <name evidence="2" type="ORF">QR680_014523</name>
</gene>
<dbReference type="AlphaFoldDB" id="A0AA39I951"/>
<evidence type="ECO:0000313" key="2">
    <source>
        <dbReference type="EMBL" id="KAK0420115.1"/>
    </source>
</evidence>
<reference evidence="2" key="1">
    <citation type="submission" date="2023-06" db="EMBL/GenBank/DDBJ databases">
        <title>Genomic analysis of the entomopathogenic nematode Steinernema hermaphroditum.</title>
        <authorList>
            <person name="Schwarz E.M."/>
            <person name="Heppert J.K."/>
            <person name="Baniya A."/>
            <person name="Schwartz H.T."/>
            <person name="Tan C.-H."/>
            <person name="Antoshechkin I."/>
            <person name="Sternberg P.W."/>
            <person name="Goodrich-Blair H."/>
            <person name="Dillman A.R."/>
        </authorList>
    </citation>
    <scope>NUCLEOTIDE SEQUENCE</scope>
    <source>
        <strain evidence="2">PS9179</strain>
        <tissue evidence="2">Whole animal</tissue>
    </source>
</reference>
<name>A0AA39I951_9BILA</name>
<keyword evidence="3" id="KW-1185">Reference proteome</keyword>